<keyword evidence="4" id="KW-0456">Lyase</keyword>
<comment type="caution">
    <text evidence="6">The sequence shown here is derived from an EMBL/GenBank/DDBJ whole genome shotgun (WGS) entry which is preliminary data.</text>
</comment>
<organism evidence="6 7">
    <name type="scientific">Hoeflea prorocentri</name>
    <dbReference type="NCBI Taxonomy" id="1922333"/>
    <lineage>
        <taxon>Bacteria</taxon>
        <taxon>Pseudomonadati</taxon>
        <taxon>Pseudomonadota</taxon>
        <taxon>Alphaproteobacteria</taxon>
        <taxon>Hyphomicrobiales</taxon>
        <taxon>Rhizobiaceae</taxon>
        <taxon>Hoeflea</taxon>
    </lineage>
</organism>
<dbReference type="PANTHER" id="PTHR33337">
    <property type="entry name" value="GFA DOMAIN-CONTAINING PROTEIN"/>
    <property type="match status" value="1"/>
</dbReference>
<name>A0A9X3UET2_9HYPH</name>
<dbReference type="Proteomes" id="UP001151234">
    <property type="component" value="Unassembled WGS sequence"/>
</dbReference>
<dbReference type="Gene3D" id="3.90.1590.10">
    <property type="entry name" value="glutathione-dependent formaldehyde- activating enzyme (gfa)"/>
    <property type="match status" value="1"/>
</dbReference>
<dbReference type="AlphaFoldDB" id="A0A9X3UET2"/>
<evidence type="ECO:0000256" key="4">
    <source>
        <dbReference type="ARBA" id="ARBA00023239"/>
    </source>
</evidence>
<dbReference type="EMBL" id="JAPJZI010000001">
    <property type="protein sequence ID" value="MDA5397873.1"/>
    <property type="molecule type" value="Genomic_DNA"/>
</dbReference>
<reference evidence="6" key="1">
    <citation type="submission" date="2022-11" db="EMBL/GenBank/DDBJ databases">
        <title>Draft genome sequence of Hoeflea poritis E7-10 and Hoeflea prorocentri PM5-8, separated from scleractinian coral Porites lutea and marine dinoflagellate.</title>
        <authorList>
            <person name="Zhang G."/>
            <person name="Wei Q."/>
            <person name="Cai L."/>
        </authorList>
    </citation>
    <scope>NUCLEOTIDE SEQUENCE</scope>
    <source>
        <strain evidence="6">PM5-8</strain>
    </source>
</reference>
<dbReference type="PANTHER" id="PTHR33337:SF40">
    <property type="entry name" value="CENP-V_GFA DOMAIN-CONTAINING PROTEIN-RELATED"/>
    <property type="match status" value="1"/>
</dbReference>
<dbReference type="InterPro" id="IPR006913">
    <property type="entry name" value="CENP-V/GFA"/>
</dbReference>
<gene>
    <name evidence="6" type="ORF">OQ273_04730</name>
</gene>
<keyword evidence="3" id="KW-0862">Zinc</keyword>
<protein>
    <submittedName>
        <fullName evidence="6">GFA family protein</fullName>
    </submittedName>
</protein>
<keyword evidence="7" id="KW-1185">Reference proteome</keyword>
<dbReference type="SUPFAM" id="SSF51316">
    <property type="entry name" value="Mss4-like"/>
    <property type="match status" value="1"/>
</dbReference>
<accession>A0A9X3UET2</accession>
<evidence type="ECO:0000259" key="5">
    <source>
        <dbReference type="PROSITE" id="PS51891"/>
    </source>
</evidence>
<dbReference type="Pfam" id="PF04828">
    <property type="entry name" value="GFA"/>
    <property type="match status" value="1"/>
</dbReference>
<sequence length="133" mass="14470">MTSHITGGCACGAVRYEAANDIEFSFNCHCRKCQHSTGTGHSSAFALPVSTVRVQGEIREFEAGSDAGAATFSGFCPICGSPMTSRTERFPERIYFHAATLDDPTVFSPMFTVFENCAQPWDPPRKDLEPASH</sequence>
<feature type="domain" description="CENP-V/GFA" evidence="5">
    <location>
        <begin position="5"/>
        <end position="122"/>
    </location>
</feature>
<evidence type="ECO:0000256" key="3">
    <source>
        <dbReference type="ARBA" id="ARBA00022833"/>
    </source>
</evidence>
<dbReference type="InterPro" id="IPR011057">
    <property type="entry name" value="Mss4-like_sf"/>
</dbReference>
<dbReference type="GO" id="GO:0016846">
    <property type="term" value="F:carbon-sulfur lyase activity"/>
    <property type="evidence" value="ECO:0007669"/>
    <property type="project" value="InterPro"/>
</dbReference>
<dbReference type="GO" id="GO:0046872">
    <property type="term" value="F:metal ion binding"/>
    <property type="evidence" value="ECO:0007669"/>
    <property type="project" value="UniProtKB-KW"/>
</dbReference>
<evidence type="ECO:0000313" key="7">
    <source>
        <dbReference type="Proteomes" id="UP001151234"/>
    </source>
</evidence>
<comment type="similarity">
    <text evidence="1">Belongs to the Gfa family.</text>
</comment>
<proteinExistence type="inferred from homology"/>
<keyword evidence="2" id="KW-0479">Metal-binding</keyword>
<evidence type="ECO:0000256" key="2">
    <source>
        <dbReference type="ARBA" id="ARBA00022723"/>
    </source>
</evidence>
<evidence type="ECO:0000256" key="1">
    <source>
        <dbReference type="ARBA" id="ARBA00005495"/>
    </source>
</evidence>
<evidence type="ECO:0000313" key="6">
    <source>
        <dbReference type="EMBL" id="MDA5397873.1"/>
    </source>
</evidence>
<dbReference type="RefSeq" id="WP_267989319.1">
    <property type="nucleotide sequence ID" value="NZ_JAPJZI010000001.1"/>
</dbReference>
<dbReference type="PROSITE" id="PS51891">
    <property type="entry name" value="CENP_V_GFA"/>
    <property type="match status" value="1"/>
</dbReference>